<evidence type="ECO:0000259" key="2">
    <source>
        <dbReference type="Pfam" id="PF21347"/>
    </source>
</evidence>
<dbReference type="OrthoDB" id="9770643at2"/>
<dbReference type="Proteomes" id="UP000266089">
    <property type="component" value="Unassembled WGS sequence"/>
</dbReference>
<keyword evidence="1" id="KW-0732">Signal</keyword>
<evidence type="ECO:0000256" key="1">
    <source>
        <dbReference type="SAM" id="SignalP"/>
    </source>
</evidence>
<dbReference type="Gene3D" id="2.40.360.20">
    <property type="match status" value="1"/>
</dbReference>
<evidence type="ECO:0000313" key="3">
    <source>
        <dbReference type="EMBL" id="RIH75637.1"/>
    </source>
</evidence>
<proteinExistence type="predicted"/>
<dbReference type="EMBL" id="QWKX01000061">
    <property type="protein sequence ID" value="RIH75637.1"/>
    <property type="molecule type" value="Genomic_DNA"/>
</dbReference>
<dbReference type="Pfam" id="PF21347">
    <property type="entry name" value="DUF3108_like"/>
    <property type="match status" value="1"/>
</dbReference>
<feature type="chain" id="PRO_5017331695" description="DUF3108 domain-containing protein" evidence="1">
    <location>
        <begin position="19"/>
        <end position="215"/>
    </location>
</feature>
<protein>
    <recommendedName>
        <fullName evidence="2">DUF3108 domain-containing protein</fullName>
    </recommendedName>
</protein>
<feature type="signal peptide" evidence="1">
    <location>
        <begin position="1"/>
        <end position="18"/>
    </location>
</feature>
<gene>
    <name evidence="3" type="ORF">Mcate_02122</name>
</gene>
<evidence type="ECO:0000313" key="4">
    <source>
        <dbReference type="Proteomes" id="UP000266089"/>
    </source>
</evidence>
<organism evidence="3 4">
    <name type="scientific">Meiothermus taiwanensis</name>
    <dbReference type="NCBI Taxonomy" id="172827"/>
    <lineage>
        <taxon>Bacteria</taxon>
        <taxon>Thermotogati</taxon>
        <taxon>Deinococcota</taxon>
        <taxon>Deinococci</taxon>
        <taxon>Thermales</taxon>
        <taxon>Thermaceae</taxon>
        <taxon>Meiothermus</taxon>
    </lineage>
</organism>
<feature type="domain" description="DUF3108" evidence="2">
    <location>
        <begin position="73"/>
        <end position="201"/>
    </location>
</feature>
<name>A0A399DUA7_9DEIN</name>
<accession>A0A399DUA7</accession>
<dbReference type="AlphaFoldDB" id="A0A399DUA7"/>
<comment type="caution">
    <text evidence="3">The sequence shown here is derived from an EMBL/GenBank/DDBJ whole genome shotgun (WGS) entry which is preliminary data.</text>
</comment>
<reference evidence="3 4" key="1">
    <citation type="submission" date="2018-08" db="EMBL/GenBank/DDBJ databases">
        <title>Meiothermus cateniformans JCM 15151 genome sequencing project.</title>
        <authorList>
            <person name="Da Costa M.S."/>
            <person name="Albuquerque L."/>
            <person name="Raposo P."/>
            <person name="Froufe H.J.C."/>
            <person name="Barroso C.S."/>
            <person name="Egas C."/>
        </authorList>
    </citation>
    <scope>NUCLEOTIDE SEQUENCE [LARGE SCALE GENOMIC DNA]</scope>
    <source>
        <strain evidence="3 4">JCM 15151</strain>
    </source>
</reference>
<sequence length="215" mass="24013">MRPLLVTSILMLAALAWAQCDHPFFPVREGWVWSYRLSVDNSTYTVSFTNVSARGFTQRQTLKDIVIESRWSCESSGLIQPEYIQPLNNRGVQMNLKTRKADGVTIPQVMQVGTTWSYSYEVSGEMKQQGMTMQIEQSISTTNKVLGQESVTVPAGHFTALKVESTTTIRGSMKMGEHSIPLSTTLKTYAWYAQGVGLVKSQFEGGTTELLSLKR</sequence>
<dbReference type="InterPro" id="IPR049279">
    <property type="entry name" value="DUF3108-like"/>
</dbReference>